<dbReference type="GO" id="GO:0019031">
    <property type="term" value="C:viral envelope"/>
    <property type="evidence" value="ECO:0007669"/>
    <property type="project" value="UniProtKB-KW"/>
</dbReference>
<organism evidence="1">
    <name type="scientific">Human immunodeficiency virus type 1</name>
    <name type="common">HIV-1</name>
    <dbReference type="NCBI Taxonomy" id="11676"/>
    <lineage>
        <taxon>Viruses</taxon>
        <taxon>Riboviria</taxon>
        <taxon>Pararnavirae</taxon>
        <taxon>Artverviricota</taxon>
        <taxon>Revtraviricetes</taxon>
        <taxon>Ortervirales</taxon>
        <taxon>Retroviridae</taxon>
        <taxon>Orthoretrovirinae</taxon>
        <taxon>Lentivirus</taxon>
        <taxon>Lentivirus humimdef1</taxon>
    </lineage>
</organism>
<dbReference type="Gene3D" id="1.10.287.210">
    <property type="match status" value="1"/>
</dbReference>
<dbReference type="EMBL" id="DQ155144">
    <property type="protein sequence ID" value="AAZ81501.1"/>
    <property type="molecule type" value="Genomic_DNA"/>
</dbReference>
<gene>
    <name evidence="1" type="primary">env</name>
</gene>
<name>Q3Y653_HV1</name>
<feature type="non-terminal residue" evidence="1">
    <location>
        <position position="1"/>
    </location>
</feature>
<keyword evidence="1" id="KW-0946">Virion</keyword>
<keyword evidence="1" id="KW-0261">Viral envelope protein</keyword>
<protein>
    <submittedName>
        <fullName evidence="1">Envelope glycoprotein</fullName>
    </submittedName>
</protein>
<proteinExistence type="predicted"/>
<dbReference type="SUPFAM" id="SSF58069">
    <property type="entry name" value="Virus ectodomain"/>
    <property type="match status" value="1"/>
</dbReference>
<reference evidence="1" key="1">
    <citation type="submission" date="2005-08" db="EMBL/GenBank/DDBJ databases">
        <title>Genomic Diversity of HIV-1 subtypes in Northern Kenya.</title>
        <authorList>
            <person name="Khamadi S.A."/>
            <person name="Ochieng W."/>
            <person name="Lihana R.W."/>
            <person name="Kiptoo M.K."/>
            <person name="Kinyua J.G."/>
            <person name="Lagat N."/>
            <person name="Muriuki J."/>
            <person name="Mwangi J."/>
            <person name="Pelle R."/>
            <person name="Muigai A."/>
            <person name="Carter J."/>
            <person name="Yamada R."/>
            <person name="Mpoke S."/>
        </authorList>
    </citation>
    <scope>NUCLEOTIDE SEQUENCE</scope>
    <source>
        <strain evidence="1">MYDH012</strain>
    </source>
</reference>
<accession>Q3Y653</accession>
<sequence>GYRGATAMLQLTVWGIKQLQDKSPSYRKIPKGSTAPRTLGLLWKTHLHHCCALERIAGVINHNMIFGITCLGCSGIEKLIITQTQYTSCLKNRKPSRNRMKKIYSHWTVGKTCGVGLTYQIAVDIKIFIMIVGG</sequence>
<organismHost>
    <name type="scientific">Homo sapiens</name>
    <name type="common">Human</name>
    <dbReference type="NCBI Taxonomy" id="9606"/>
</organismHost>
<evidence type="ECO:0000313" key="1">
    <source>
        <dbReference type="EMBL" id="AAZ81501.1"/>
    </source>
</evidence>
<feature type="non-terminal residue" evidence="1">
    <location>
        <position position="134"/>
    </location>
</feature>